<dbReference type="Pfam" id="PF13403">
    <property type="entry name" value="Hint_2"/>
    <property type="match status" value="1"/>
</dbReference>
<name>A0A073IZP4_9RHOB</name>
<evidence type="ECO:0000313" key="2">
    <source>
        <dbReference type="EMBL" id="KEJ90887.1"/>
    </source>
</evidence>
<dbReference type="STRING" id="1300350.Z948_1895"/>
<protein>
    <submittedName>
        <fullName evidence="2">Hemolysin-type calcium-binding protein</fullName>
    </submittedName>
</protein>
<dbReference type="AlphaFoldDB" id="A0A073IZP4"/>
<dbReference type="RefSeq" id="WP_025059286.1">
    <property type="nucleotide sequence ID" value="NZ_JAMC01000001.1"/>
</dbReference>
<evidence type="ECO:0000259" key="1">
    <source>
        <dbReference type="Pfam" id="PF13403"/>
    </source>
</evidence>
<keyword evidence="3" id="KW-1185">Reference proteome</keyword>
<dbReference type="SUPFAM" id="SSF51294">
    <property type="entry name" value="Hedgehog/intein (Hint) domain"/>
    <property type="match status" value="1"/>
</dbReference>
<evidence type="ECO:0000313" key="3">
    <source>
        <dbReference type="Proteomes" id="UP000027734"/>
    </source>
</evidence>
<sequence length="462" mass="48237">MPIGEVGALTRGSFAEGEVVRIDFTEPMTDAIIHLSSTNQGGNEFSLRVVSVDADGFDFILEEWEDEDGPHPATETINWIAVETGVHTLNDGRTIEAGTTTATDTASSVSLSGTHTGTPVVLTNVMSQNDPDVVDSDPFNVTNSGFDVQLQEGSLSDGVNTGEDVGWIAISTGGDGTAGFASLHSALTTSNSTFALGGSLTDGAVFGETQSMNDPEAGNVVLGNGASVTGSTGNVVAKFDEETGNGNSAHATESLGLVGFEIGQILCFTPGTMIDTPLGPRAIETIEKGDYVLTLDNGPQPVLFSSRTFTSAQQLQTQPSLKPVLIKAGSLGPNLPQRDLLVSPQHRMLIGGWRAQMMFGEDQLLAPAKGLLNDSTILTKTPAAGVTYIHLGFARHEIITANGALSESLHTGSVAKSSMDIAAREELFSLFPDLRTAPHNPGNAARACLNVTETRLIAPTAI</sequence>
<gene>
    <name evidence="2" type="ORF">DSW25_03025</name>
</gene>
<comment type="caution">
    <text evidence="2">The sequence shown here is derived from an EMBL/GenBank/DDBJ whole genome shotgun (WGS) entry which is preliminary data.</text>
</comment>
<proteinExistence type="predicted"/>
<reference evidence="2 3" key="1">
    <citation type="submission" date="2014-01" db="EMBL/GenBank/DDBJ databases">
        <title>Sulfitobacter donghicola JCM 14565 Genome Sequencing.</title>
        <authorList>
            <person name="Lai Q."/>
            <person name="Hong Z."/>
        </authorList>
    </citation>
    <scope>NUCLEOTIDE SEQUENCE [LARGE SCALE GENOMIC DNA]</scope>
    <source>
        <strain evidence="2 3">JCM 14565</strain>
    </source>
</reference>
<organism evidence="2 3">
    <name type="scientific">Sulfitobacter donghicola DSW-25 = KCTC 12864 = JCM 14565</name>
    <dbReference type="NCBI Taxonomy" id="1300350"/>
    <lineage>
        <taxon>Bacteria</taxon>
        <taxon>Pseudomonadati</taxon>
        <taxon>Pseudomonadota</taxon>
        <taxon>Alphaproteobacteria</taxon>
        <taxon>Rhodobacterales</taxon>
        <taxon>Roseobacteraceae</taxon>
        <taxon>Sulfitobacter</taxon>
    </lineage>
</organism>
<dbReference type="EMBL" id="JAMC01000001">
    <property type="protein sequence ID" value="KEJ90887.1"/>
    <property type="molecule type" value="Genomic_DNA"/>
</dbReference>
<dbReference type="OrthoDB" id="6305173at2"/>
<accession>A0A073IZP4</accession>
<dbReference type="Proteomes" id="UP000027734">
    <property type="component" value="Unassembled WGS sequence"/>
</dbReference>
<dbReference type="eggNOG" id="COG2931">
    <property type="taxonomic scope" value="Bacteria"/>
</dbReference>
<dbReference type="InterPro" id="IPR028992">
    <property type="entry name" value="Hedgehog/Intein_dom"/>
</dbReference>
<dbReference type="eggNOG" id="COG3420">
    <property type="taxonomic scope" value="Bacteria"/>
</dbReference>
<dbReference type="Gene3D" id="2.170.16.10">
    <property type="entry name" value="Hedgehog/Intein (Hint) domain"/>
    <property type="match status" value="1"/>
</dbReference>
<feature type="domain" description="Hedgehog/Intein (Hint)" evidence="1">
    <location>
        <begin position="267"/>
        <end position="412"/>
    </location>
</feature>
<dbReference type="InterPro" id="IPR036844">
    <property type="entry name" value="Hint_dom_sf"/>
</dbReference>